<evidence type="ECO:0000313" key="4">
    <source>
        <dbReference type="EMBL" id="AFZ55942.1"/>
    </source>
</evidence>
<dbReference type="PATRIC" id="fig|272123.3.peg.368"/>
<evidence type="ECO:0000256" key="1">
    <source>
        <dbReference type="SAM" id="MobiDB-lite"/>
    </source>
</evidence>
<dbReference type="NCBIfam" id="TIGR02595">
    <property type="entry name" value="PEP_CTERM"/>
    <property type="match status" value="1"/>
</dbReference>
<organism evidence="4 5">
    <name type="scientific">Anabaena cylindrica (strain ATCC 27899 / PCC 7122)</name>
    <dbReference type="NCBI Taxonomy" id="272123"/>
    <lineage>
        <taxon>Bacteria</taxon>
        <taxon>Bacillati</taxon>
        <taxon>Cyanobacteriota</taxon>
        <taxon>Cyanophyceae</taxon>
        <taxon>Nostocales</taxon>
        <taxon>Nostocaceae</taxon>
        <taxon>Anabaena</taxon>
    </lineage>
</organism>
<dbReference type="HOGENOM" id="CLU_996202_0_0_3"/>
<evidence type="ECO:0000313" key="5">
    <source>
        <dbReference type="Proteomes" id="UP000010474"/>
    </source>
</evidence>
<dbReference type="EMBL" id="CP003659">
    <property type="protein sequence ID" value="AFZ55942.1"/>
    <property type="molecule type" value="Genomic_DNA"/>
</dbReference>
<sequence>MKIKSAFISIGLLFGAVLSGANSAEAANFTSNVTQTNAKSNVILNSITQNGKTFDNFSYVNKAIIKYNTPKNTTNSNSGAASTDKGDNATSPLATAEDPTGNAIAAFLGNNNLNNIIDTEDDGYFTIDVFFDSKIFKDKLGLDNLFFWERGQNSTLGIQALDKSGNLIGSFKQLTETKKSTNYAGFQIDTKEIGESQNVGSWGMSLQDLGVTELSGLRLTSQGKSYSGPDFKVIARKSVPEPTTILGLGAVAGLALLRRRQLKQSSI</sequence>
<evidence type="ECO:0000256" key="2">
    <source>
        <dbReference type="SAM" id="SignalP"/>
    </source>
</evidence>
<dbReference type="RefSeq" id="WP_015212598.1">
    <property type="nucleotide sequence ID" value="NC_019771.1"/>
</dbReference>
<protein>
    <submittedName>
        <fullName evidence="4">PEP motif putative anchor domain protein</fullName>
    </submittedName>
</protein>
<gene>
    <name evidence="4" type="ordered locus">Anacy_0340</name>
</gene>
<dbReference type="AlphaFoldDB" id="K9ZBG0"/>
<keyword evidence="5" id="KW-1185">Reference proteome</keyword>
<dbReference type="InterPro" id="IPR026374">
    <property type="entry name" value="Cyano_PEP"/>
</dbReference>
<dbReference type="Pfam" id="PF07589">
    <property type="entry name" value="PEP-CTERM"/>
    <property type="match status" value="1"/>
</dbReference>
<feature type="domain" description="Ice-binding protein C-terminal" evidence="3">
    <location>
        <begin position="238"/>
        <end position="260"/>
    </location>
</feature>
<keyword evidence="2" id="KW-0732">Signal</keyword>
<evidence type="ECO:0000259" key="3">
    <source>
        <dbReference type="Pfam" id="PF07589"/>
    </source>
</evidence>
<dbReference type="OrthoDB" id="488914at2"/>
<dbReference type="KEGG" id="acy:Anacy_0340"/>
<feature type="signal peptide" evidence="2">
    <location>
        <begin position="1"/>
        <end position="26"/>
    </location>
</feature>
<dbReference type="InterPro" id="IPR013424">
    <property type="entry name" value="Ice-binding_C"/>
</dbReference>
<name>K9ZBG0_ANACC</name>
<reference evidence="5" key="1">
    <citation type="journal article" date="2013" name="Proc. Natl. Acad. Sci. U.S.A.">
        <title>Improving the coverage of the cyanobacterial phylum using diversity-driven genome sequencing.</title>
        <authorList>
            <person name="Shih P.M."/>
            <person name="Wu D."/>
            <person name="Latifi A."/>
            <person name="Axen S.D."/>
            <person name="Fewer D.P."/>
            <person name="Talla E."/>
            <person name="Calteau A."/>
            <person name="Cai F."/>
            <person name="Tandeau de Marsac N."/>
            <person name="Rippka R."/>
            <person name="Herdman M."/>
            <person name="Sivonen K."/>
            <person name="Coursin T."/>
            <person name="Laurent T."/>
            <person name="Goodwin L."/>
            <person name="Nolan M."/>
            <person name="Davenport K.W."/>
            <person name="Han C.S."/>
            <person name="Rubin E.M."/>
            <person name="Eisen J.A."/>
            <person name="Woyke T."/>
            <person name="Gugger M."/>
            <person name="Kerfeld C.A."/>
        </authorList>
    </citation>
    <scope>NUCLEOTIDE SEQUENCE [LARGE SCALE GENOMIC DNA]</scope>
    <source>
        <strain evidence="5">ATCC 27899 / PCC 7122</strain>
    </source>
</reference>
<feature type="region of interest" description="Disordered" evidence="1">
    <location>
        <begin position="73"/>
        <end position="95"/>
    </location>
</feature>
<accession>K9ZBG0</accession>
<dbReference type="NCBIfam" id="TIGR04155">
    <property type="entry name" value="cyano_PEP"/>
    <property type="match status" value="1"/>
</dbReference>
<dbReference type="eggNOG" id="COG3064">
    <property type="taxonomic scope" value="Bacteria"/>
</dbReference>
<proteinExistence type="predicted"/>
<dbReference type="NCBIfam" id="NF041929">
    <property type="entry name" value="Xrt_dep_XDP2"/>
    <property type="match status" value="1"/>
</dbReference>
<feature type="chain" id="PRO_5030173300" evidence="2">
    <location>
        <begin position="27"/>
        <end position="267"/>
    </location>
</feature>
<dbReference type="Proteomes" id="UP000010474">
    <property type="component" value="Chromosome"/>
</dbReference>